<evidence type="ECO:0000256" key="2">
    <source>
        <dbReference type="SAM" id="MobiDB-lite"/>
    </source>
</evidence>
<feature type="transmembrane region" description="Helical" evidence="3">
    <location>
        <begin position="46"/>
        <end position="70"/>
    </location>
</feature>
<dbReference type="NCBIfam" id="TIGR00350">
    <property type="entry name" value="lytR_cpsA_psr"/>
    <property type="match status" value="1"/>
</dbReference>
<dbReference type="Proteomes" id="UP000295157">
    <property type="component" value="Unassembled WGS sequence"/>
</dbReference>
<feature type="domain" description="LytR/CpsA/Psr regulator C-terminal" evidence="5">
    <location>
        <begin position="379"/>
        <end position="464"/>
    </location>
</feature>
<keyword evidence="7" id="KW-1185">Reference proteome</keyword>
<dbReference type="Pfam" id="PF13399">
    <property type="entry name" value="LytR_C"/>
    <property type="match status" value="1"/>
</dbReference>
<dbReference type="Pfam" id="PF03816">
    <property type="entry name" value="LytR_cpsA_psr"/>
    <property type="match status" value="1"/>
</dbReference>
<protein>
    <submittedName>
        <fullName evidence="6">LytR family transcriptional regulator</fullName>
    </submittedName>
</protein>
<gene>
    <name evidence="6" type="ORF">E1267_19600</name>
</gene>
<reference evidence="6 7" key="1">
    <citation type="submission" date="2019-02" db="EMBL/GenBank/DDBJ databases">
        <title>Draft genome sequences of novel Actinobacteria.</title>
        <authorList>
            <person name="Sahin N."/>
            <person name="Ay H."/>
            <person name="Saygin H."/>
        </authorList>
    </citation>
    <scope>NUCLEOTIDE SEQUENCE [LARGE SCALE GENOMIC DNA]</scope>
    <source>
        <strain evidence="6 7">KC201</strain>
    </source>
</reference>
<dbReference type="Gene3D" id="3.40.630.190">
    <property type="entry name" value="LCP protein"/>
    <property type="match status" value="1"/>
</dbReference>
<evidence type="ECO:0000259" key="4">
    <source>
        <dbReference type="Pfam" id="PF03816"/>
    </source>
</evidence>
<evidence type="ECO:0000313" key="6">
    <source>
        <dbReference type="EMBL" id="TDC05406.1"/>
    </source>
</evidence>
<comment type="similarity">
    <text evidence="1">Belongs to the LytR/CpsA/Psr (LCP) family.</text>
</comment>
<dbReference type="Gene3D" id="3.30.70.2390">
    <property type="match status" value="1"/>
</dbReference>
<evidence type="ECO:0000256" key="1">
    <source>
        <dbReference type="ARBA" id="ARBA00006068"/>
    </source>
</evidence>
<keyword evidence="3" id="KW-0472">Membrane</keyword>
<organism evidence="6 7">
    <name type="scientific">Nonomuraea longispora</name>
    <dbReference type="NCBI Taxonomy" id="1848320"/>
    <lineage>
        <taxon>Bacteria</taxon>
        <taxon>Bacillati</taxon>
        <taxon>Actinomycetota</taxon>
        <taxon>Actinomycetes</taxon>
        <taxon>Streptosporangiales</taxon>
        <taxon>Streptosporangiaceae</taxon>
        <taxon>Nonomuraea</taxon>
    </lineage>
</organism>
<keyword evidence="3" id="KW-0812">Transmembrane</keyword>
<comment type="caution">
    <text evidence="6">The sequence shown here is derived from an EMBL/GenBank/DDBJ whole genome shotgun (WGS) entry which is preliminary data.</text>
</comment>
<dbReference type="PANTHER" id="PTHR33392:SF6">
    <property type="entry name" value="POLYISOPRENYL-TEICHOIC ACID--PEPTIDOGLYCAN TEICHOIC ACID TRANSFERASE TAGU"/>
    <property type="match status" value="1"/>
</dbReference>
<dbReference type="InterPro" id="IPR004474">
    <property type="entry name" value="LytR_CpsA_psr"/>
</dbReference>
<dbReference type="PANTHER" id="PTHR33392">
    <property type="entry name" value="POLYISOPRENYL-TEICHOIC ACID--PEPTIDOGLYCAN TEICHOIC ACID TRANSFERASE TAGU"/>
    <property type="match status" value="1"/>
</dbReference>
<keyword evidence="3" id="KW-1133">Transmembrane helix</keyword>
<dbReference type="InterPro" id="IPR027381">
    <property type="entry name" value="LytR/CpsA/Psr_C"/>
</dbReference>
<dbReference type="AlphaFoldDB" id="A0A4V6P9T4"/>
<evidence type="ECO:0000256" key="3">
    <source>
        <dbReference type="SAM" id="Phobius"/>
    </source>
</evidence>
<sequence>MSTLRHVQPVESHGRRPSAPSLRSHVSDVPPSHRGKRSHRRRRRPWLRWALAVTMAVVLLVGGLVVGVWAKLTGNVKHVDVTADDLGSARPARMSGTALNVLVVGSDQRDGANAKYGRLVGERTDTIMLVHVSSRRDHAMVVSFPRDSLVQLPACRATGGLPGQRPHLGMINESFNSGGIGCTWKTIETLTGIHIDHFVKIDFSGFKSLVDAVGGVEVCLPEPVRDKKALLRLPAGRQALNGEQALGYVRARYSMGDGSDIGRIQRQQMFVASMVKKVMSGETLTDPARLWAVLDAGTKAVTTDPGLTPSVMKDLALSLRGLDAGRIRFVTTPWHYSLTQPGRVEWVQPQADRLFQVVAKDESVEGVKGGQAKVARSKVQVELRNGTWRSGLAKEVAAALEQRGYHISKVGDTARKPQAKTTILYGPNGGTRVPTLSRDLVTATPRHVPAARTNRLVLVIGDDWKGVKPLRGDDHESIKGFDATHDSCAA</sequence>
<evidence type="ECO:0000259" key="5">
    <source>
        <dbReference type="Pfam" id="PF13399"/>
    </source>
</evidence>
<feature type="region of interest" description="Disordered" evidence="2">
    <location>
        <begin position="1"/>
        <end position="41"/>
    </location>
</feature>
<dbReference type="InterPro" id="IPR050922">
    <property type="entry name" value="LytR/CpsA/Psr_CW_biosynth"/>
</dbReference>
<dbReference type="EMBL" id="SMJZ01000070">
    <property type="protein sequence ID" value="TDC05406.1"/>
    <property type="molecule type" value="Genomic_DNA"/>
</dbReference>
<accession>A0A4V6P9T4</accession>
<dbReference type="OrthoDB" id="3759589at2"/>
<name>A0A4V6P9T4_9ACTN</name>
<evidence type="ECO:0000313" key="7">
    <source>
        <dbReference type="Proteomes" id="UP000295157"/>
    </source>
</evidence>
<proteinExistence type="inferred from homology"/>
<feature type="domain" description="Cell envelope-related transcriptional attenuator" evidence="4">
    <location>
        <begin position="123"/>
        <end position="279"/>
    </location>
</feature>